<proteinExistence type="inferred from homology"/>
<dbReference type="InterPro" id="IPR000086">
    <property type="entry name" value="NUDIX_hydrolase_dom"/>
</dbReference>
<dbReference type="InterPro" id="IPR047127">
    <property type="entry name" value="MutT-like"/>
</dbReference>
<gene>
    <name evidence="13" type="ORF">EV186_10197</name>
</gene>
<evidence type="ECO:0000256" key="3">
    <source>
        <dbReference type="ARBA" id="ARBA00022457"/>
    </source>
</evidence>
<evidence type="ECO:0000256" key="6">
    <source>
        <dbReference type="ARBA" id="ARBA00022763"/>
    </source>
</evidence>
<dbReference type="RefSeq" id="WP_279538264.1">
    <property type="nucleotide sequence ID" value="NZ_SNXZ01000001.1"/>
</dbReference>
<dbReference type="GO" id="GO:0044715">
    <property type="term" value="F:8-oxo-dGDP phosphatase activity"/>
    <property type="evidence" value="ECO:0007669"/>
    <property type="project" value="TreeGrafter"/>
</dbReference>
<keyword evidence="8" id="KW-0460">Magnesium</keyword>
<dbReference type="PROSITE" id="PS51462">
    <property type="entry name" value="NUDIX"/>
    <property type="match status" value="1"/>
</dbReference>
<dbReference type="EMBL" id="SNXZ01000001">
    <property type="protein sequence ID" value="TDQ04156.1"/>
    <property type="molecule type" value="Genomic_DNA"/>
</dbReference>
<dbReference type="AlphaFoldDB" id="A0A4R6SIP4"/>
<dbReference type="GO" id="GO:0035539">
    <property type="term" value="F:8-oxo-7,8-dihydrodeoxyguanosine triphosphate pyrophosphatase activity"/>
    <property type="evidence" value="ECO:0007669"/>
    <property type="project" value="UniProtKB-EC"/>
</dbReference>
<evidence type="ECO:0000313" key="14">
    <source>
        <dbReference type="Proteomes" id="UP000295444"/>
    </source>
</evidence>
<evidence type="ECO:0000259" key="12">
    <source>
        <dbReference type="PROSITE" id="PS51462"/>
    </source>
</evidence>
<keyword evidence="4" id="KW-0235">DNA replication</keyword>
<keyword evidence="6" id="KW-0227">DNA damage</keyword>
<comment type="cofactor">
    <cofactor evidence="1">
        <name>Mg(2+)</name>
        <dbReference type="ChEBI" id="CHEBI:18420"/>
    </cofactor>
</comment>
<keyword evidence="5" id="KW-0479">Metal-binding</keyword>
<evidence type="ECO:0000256" key="4">
    <source>
        <dbReference type="ARBA" id="ARBA00022705"/>
    </source>
</evidence>
<dbReference type="InterPro" id="IPR015797">
    <property type="entry name" value="NUDIX_hydrolase-like_dom_sf"/>
</dbReference>
<protein>
    <recommendedName>
        <fullName evidence="11">8-oxo-dGTP diphosphatase</fullName>
        <ecNumber evidence="11">3.6.1.55</ecNumber>
    </recommendedName>
</protein>
<dbReference type="CDD" id="cd03425">
    <property type="entry name" value="NUDIX_MutT_NudA_like"/>
    <property type="match status" value="1"/>
</dbReference>
<feature type="domain" description="Nudix hydrolase" evidence="12">
    <location>
        <begin position="106"/>
        <end position="231"/>
    </location>
</feature>
<evidence type="ECO:0000256" key="9">
    <source>
        <dbReference type="ARBA" id="ARBA00023204"/>
    </source>
</evidence>
<reference evidence="13 14" key="1">
    <citation type="submission" date="2019-03" db="EMBL/GenBank/DDBJ databases">
        <title>Genomic Encyclopedia of Type Strains, Phase IV (KMG-IV): sequencing the most valuable type-strain genomes for metagenomic binning, comparative biology and taxonomic classification.</title>
        <authorList>
            <person name="Goeker M."/>
        </authorList>
    </citation>
    <scope>NUCLEOTIDE SEQUENCE [LARGE SCALE GENOMIC DNA]</scope>
    <source>
        <strain evidence="13 14">DSM 45361</strain>
    </source>
</reference>
<keyword evidence="9" id="KW-0234">DNA repair</keyword>
<evidence type="ECO:0000256" key="1">
    <source>
        <dbReference type="ARBA" id="ARBA00001946"/>
    </source>
</evidence>
<dbReference type="GO" id="GO:0008413">
    <property type="term" value="F:8-oxo-7,8-dihydroguanosine triphosphate pyrophosphatase activity"/>
    <property type="evidence" value="ECO:0007669"/>
    <property type="project" value="TreeGrafter"/>
</dbReference>
<keyword evidence="3" id="KW-0515">Mutator protein</keyword>
<dbReference type="PANTHER" id="PTHR47707">
    <property type="entry name" value="8-OXO-DGTP DIPHOSPHATASE"/>
    <property type="match status" value="1"/>
</dbReference>
<dbReference type="GO" id="GO:0046872">
    <property type="term" value="F:metal ion binding"/>
    <property type="evidence" value="ECO:0007669"/>
    <property type="project" value="UniProtKB-KW"/>
</dbReference>
<evidence type="ECO:0000256" key="5">
    <source>
        <dbReference type="ARBA" id="ARBA00022723"/>
    </source>
</evidence>
<evidence type="ECO:0000256" key="2">
    <source>
        <dbReference type="ARBA" id="ARBA00005582"/>
    </source>
</evidence>
<dbReference type="Pfam" id="PF00293">
    <property type="entry name" value="NUDIX"/>
    <property type="match status" value="1"/>
</dbReference>
<evidence type="ECO:0000256" key="8">
    <source>
        <dbReference type="ARBA" id="ARBA00022842"/>
    </source>
</evidence>
<accession>A0A4R6SIP4</accession>
<dbReference type="GO" id="GO:0006260">
    <property type="term" value="P:DNA replication"/>
    <property type="evidence" value="ECO:0007669"/>
    <property type="project" value="UniProtKB-KW"/>
</dbReference>
<evidence type="ECO:0000256" key="11">
    <source>
        <dbReference type="ARBA" id="ARBA00038905"/>
    </source>
</evidence>
<dbReference type="GO" id="GO:0044716">
    <property type="term" value="F:8-oxo-GDP phosphatase activity"/>
    <property type="evidence" value="ECO:0007669"/>
    <property type="project" value="TreeGrafter"/>
</dbReference>
<comment type="caution">
    <text evidence="13">The sequence shown here is derived from an EMBL/GenBank/DDBJ whole genome shotgun (WGS) entry which is preliminary data.</text>
</comment>
<dbReference type="Proteomes" id="UP000295444">
    <property type="component" value="Unassembled WGS sequence"/>
</dbReference>
<keyword evidence="7" id="KW-0378">Hydrolase</keyword>
<name>A0A4R6SIP4_LABRH</name>
<dbReference type="SUPFAM" id="SSF55811">
    <property type="entry name" value="Nudix"/>
    <property type="match status" value="1"/>
</dbReference>
<dbReference type="PRINTS" id="PR00502">
    <property type="entry name" value="NUDIXFAMILY"/>
</dbReference>
<dbReference type="Gene3D" id="3.90.79.10">
    <property type="entry name" value="Nucleoside Triphosphate Pyrophosphohydrolase"/>
    <property type="match status" value="1"/>
</dbReference>
<comment type="catalytic activity">
    <reaction evidence="10">
        <text>8-oxo-dGTP + H2O = 8-oxo-dGMP + diphosphate + H(+)</text>
        <dbReference type="Rhea" id="RHEA:31575"/>
        <dbReference type="ChEBI" id="CHEBI:15377"/>
        <dbReference type="ChEBI" id="CHEBI:15378"/>
        <dbReference type="ChEBI" id="CHEBI:33019"/>
        <dbReference type="ChEBI" id="CHEBI:63224"/>
        <dbReference type="ChEBI" id="CHEBI:77896"/>
        <dbReference type="EC" id="3.6.1.55"/>
    </reaction>
</comment>
<comment type="similarity">
    <text evidence="2">Belongs to the Nudix hydrolase family.</text>
</comment>
<organism evidence="13 14">
    <name type="scientific">Labedaea rhizosphaerae</name>
    <dbReference type="NCBI Taxonomy" id="598644"/>
    <lineage>
        <taxon>Bacteria</taxon>
        <taxon>Bacillati</taxon>
        <taxon>Actinomycetota</taxon>
        <taxon>Actinomycetes</taxon>
        <taxon>Pseudonocardiales</taxon>
        <taxon>Pseudonocardiaceae</taxon>
        <taxon>Labedaea</taxon>
    </lineage>
</organism>
<dbReference type="PANTHER" id="PTHR47707:SF1">
    <property type="entry name" value="NUDIX HYDROLASE FAMILY PROTEIN"/>
    <property type="match status" value="1"/>
</dbReference>
<keyword evidence="14" id="KW-1185">Reference proteome</keyword>
<evidence type="ECO:0000256" key="7">
    <source>
        <dbReference type="ARBA" id="ARBA00022801"/>
    </source>
</evidence>
<dbReference type="GO" id="GO:0006281">
    <property type="term" value="P:DNA repair"/>
    <property type="evidence" value="ECO:0007669"/>
    <property type="project" value="UniProtKB-KW"/>
</dbReference>
<dbReference type="EC" id="3.6.1.55" evidence="11"/>
<dbReference type="InterPro" id="IPR020476">
    <property type="entry name" value="Nudix_hydrolase"/>
</dbReference>
<evidence type="ECO:0000256" key="10">
    <source>
        <dbReference type="ARBA" id="ARBA00035861"/>
    </source>
</evidence>
<evidence type="ECO:0000313" key="13">
    <source>
        <dbReference type="EMBL" id="TDQ04156.1"/>
    </source>
</evidence>
<sequence length="235" mass="24974">MYRTTALIDAPASVVAAALLELAGSVAPGDPLTVGRVRARLVEASARRVSAVALSGPPRQLAADLAVTPAGTLLTATVDGRIGRRRALALVEGLAERAARRARELAQVPVVVATAIIQDEEVLAQQRAFPPETAGRWELPGGRVEPGESEVDAVRRECREELGVDVEPGGAFGPDVVLAGGKYLLRSYRAGLVDGEPKPREHQAVRWLTDGTLGAVDWLPADRVLLPELRALLRR</sequence>